<evidence type="ECO:0000256" key="4">
    <source>
        <dbReference type="ARBA" id="ARBA00022772"/>
    </source>
</evidence>
<dbReference type="GeneID" id="25320583"/>
<dbReference type="InterPro" id="IPR036460">
    <property type="entry name" value="Cu_amine_oxidase_C_sf"/>
</dbReference>
<feature type="modified residue" description="2',4',5'-topaquinone" evidence="7">
    <location>
        <position position="238"/>
    </location>
</feature>
<dbReference type="SUPFAM" id="SSF49998">
    <property type="entry name" value="Amine oxidase catalytic domain"/>
    <property type="match status" value="1"/>
</dbReference>
<gene>
    <name evidence="10" type="ORF">T310_8323</name>
</gene>
<evidence type="ECO:0000313" key="11">
    <source>
        <dbReference type="Proteomes" id="UP000053958"/>
    </source>
</evidence>
<evidence type="ECO:0000256" key="3">
    <source>
        <dbReference type="ARBA" id="ARBA00022723"/>
    </source>
</evidence>
<dbReference type="InterPro" id="IPR049948">
    <property type="entry name" value="Cu_Am_ox_TPQ-bd"/>
</dbReference>
<dbReference type="GO" id="GO:0008131">
    <property type="term" value="F:primary methylamine oxidase activity"/>
    <property type="evidence" value="ECO:0007669"/>
    <property type="project" value="InterPro"/>
</dbReference>
<name>A0A0F4YJH7_RASE3</name>
<evidence type="ECO:0000256" key="8">
    <source>
        <dbReference type="RuleBase" id="RU000672"/>
    </source>
</evidence>
<dbReference type="Proteomes" id="UP000053958">
    <property type="component" value="Unassembled WGS sequence"/>
</dbReference>
<dbReference type="SUPFAM" id="SSF54416">
    <property type="entry name" value="Amine oxidase N-terminal region"/>
    <property type="match status" value="1"/>
</dbReference>
<comment type="cofactor">
    <cofactor evidence="1">
        <name>Cu cation</name>
        <dbReference type="ChEBI" id="CHEBI:23378"/>
    </cofactor>
</comment>
<evidence type="ECO:0000256" key="6">
    <source>
        <dbReference type="ARBA" id="ARBA00023008"/>
    </source>
</evidence>
<dbReference type="Pfam" id="PF01179">
    <property type="entry name" value="Cu_amine_oxid"/>
    <property type="match status" value="2"/>
</dbReference>
<keyword evidence="6 8" id="KW-0186">Copper</keyword>
<dbReference type="OrthoDB" id="5379943at2759"/>
<feature type="domain" description="Copper amine oxidase catalytic" evidence="9">
    <location>
        <begin position="196"/>
        <end position="468"/>
    </location>
</feature>
<dbReference type="Gene3D" id="2.70.98.20">
    <property type="entry name" value="Copper amine oxidase, catalytic domain"/>
    <property type="match status" value="2"/>
</dbReference>
<dbReference type="PROSITE" id="PS01164">
    <property type="entry name" value="COPPER_AMINE_OXID_1"/>
    <property type="match status" value="1"/>
</dbReference>
<dbReference type="InterPro" id="IPR015798">
    <property type="entry name" value="Cu_amine_oxidase_C"/>
</dbReference>
<comment type="PTM">
    <text evidence="7 8">Topaquinone (TPQ) is generated by copper-dependent autoxidation of a specific tyrosyl residue.</text>
</comment>
<protein>
    <recommendedName>
        <fullName evidence="8">Amine oxidase</fullName>
        <ecNumber evidence="8">1.4.3.-</ecNumber>
    </recommendedName>
</protein>
<dbReference type="EC" id="1.4.3.-" evidence="8"/>
<evidence type="ECO:0000313" key="10">
    <source>
        <dbReference type="EMBL" id="KKA17738.1"/>
    </source>
</evidence>
<dbReference type="STRING" id="1408163.A0A0F4YJH7"/>
<evidence type="ECO:0000256" key="7">
    <source>
        <dbReference type="PIRSR" id="PIRSR600269-51"/>
    </source>
</evidence>
<comment type="similarity">
    <text evidence="2 8">Belongs to the copper/topaquinone oxidase family.</text>
</comment>
<dbReference type="FunFam" id="3.10.450.40:FF:000026">
    <property type="entry name" value="Amine oxidase"/>
    <property type="match status" value="1"/>
</dbReference>
<accession>A0A0F4YJH7</accession>
<keyword evidence="3 8" id="KW-0479">Metal-binding</keyword>
<keyword evidence="5 8" id="KW-0560">Oxidoreductase</keyword>
<organism evidence="10 11">
    <name type="scientific">Rasamsonia emersonii (strain ATCC 16479 / CBS 393.64 / IMI 116815)</name>
    <dbReference type="NCBI Taxonomy" id="1408163"/>
    <lineage>
        <taxon>Eukaryota</taxon>
        <taxon>Fungi</taxon>
        <taxon>Dikarya</taxon>
        <taxon>Ascomycota</taxon>
        <taxon>Pezizomycotina</taxon>
        <taxon>Eurotiomycetes</taxon>
        <taxon>Eurotiomycetidae</taxon>
        <taxon>Eurotiales</taxon>
        <taxon>Trichocomaceae</taxon>
        <taxon>Rasamsonia</taxon>
    </lineage>
</organism>
<keyword evidence="11" id="KW-1185">Reference proteome</keyword>
<keyword evidence="4 7" id="KW-0801">TPQ</keyword>
<dbReference type="GO" id="GO:0048038">
    <property type="term" value="F:quinone binding"/>
    <property type="evidence" value="ECO:0007669"/>
    <property type="project" value="InterPro"/>
</dbReference>
<dbReference type="AlphaFoldDB" id="A0A0F4YJH7"/>
<dbReference type="RefSeq" id="XP_013324350.1">
    <property type="nucleotide sequence ID" value="XM_013468896.1"/>
</dbReference>
<dbReference type="InterPro" id="IPR016182">
    <property type="entry name" value="Cu_amine_oxidase_N-reg"/>
</dbReference>
<comment type="caution">
    <text evidence="10">The sequence shown here is derived from an EMBL/GenBank/DDBJ whole genome shotgun (WGS) entry which is preliminary data.</text>
</comment>
<dbReference type="PANTHER" id="PTHR10638:SF33">
    <property type="entry name" value="AMINE OXIDASE"/>
    <property type="match status" value="1"/>
</dbReference>
<reference evidence="10 11" key="1">
    <citation type="submission" date="2015-04" db="EMBL/GenBank/DDBJ databases">
        <authorList>
            <person name="Heijne W.H."/>
            <person name="Fedorova N.D."/>
            <person name="Nierman W.C."/>
            <person name="Vollebregt A.W."/>
            <person name="Zhao Z."/>
            <person name="Wu L."/>
            <person name="Kumar M."/>
            <person name="Stam H."/>
            <person name="van den Berg M.A."/>
            <person name="Pel H.J."/>
        </authorList>
    </citation>
    <scope>NUCLEOTIDE SEQUENCE [LARGE SCALE GENOMIC DNA]</scope>
    <source>
        <strain evidence="10 11">CBS 393.64</strain>
    </source>
</reference>
<dbReference type="PANTHER" id="PTHR10638">
    <property type="entry name" value="COPPER AMINE OXIDASE"/>
    <property type="match status" value="1"/>
</dbReference>
<dbReference type="Gene3D" id="3.10.450.40">
    <property type="match status" value="1"/>
</dbReference>
<dbReference type="GO" id="GO:0005507">
    <property type="term" value="F:copper ion binding"/>
    <property type="evidence" value="ECO:0007669"/>
    <property type="project" value="InterPro"/>
</dbReference>
<evidence type="ECO:0000256" key="2">
    <source>
        <dbReference type="ARBA" id="ARBA00007983"/>
    </source>
</evidence>
<comment type="cofactor">
    <cofactor evidence="8">
        <name>Cu cation</name>
        <dbReference type="ChEBI" id="CHEBI:23378"/>
    </cofactor>
    <text evidence="8">Contains 1 topaquinone per subunit.</text>
</comment>
<proteinExistence type="inferred from homology"/>
<dbReference type="GO" id="GO:0009308">
    <property type="term" value="P:amine metabolic process"/>
    <property type="evidence" value="ECO:0007669"/>
    <property type="project" value="UniProtKB-UniRule"/>
</dbReference>
<sequence length="500" mass="56214">MLKLPENATVCIESWTYGTDGMNDMAERIIMCYFYMRLSDHGDSNHYAYPLDICVEMSGDLTVKRILSLPLGENDRCGLLSEVGVKPFDRNKIHATSEYHPDLVNERRKTTKPYHVVQPQGPSFHTQGNLLTWEKWKMRVGFNYVSATMSPVLFLVLIVQREGLTLHDITYDGRSVFYRLSLSEINGAGINANNLKLVCCHEIDDGILWKHTNYRTGNAVVTRSRILVLQTIITVGNYEYIFAFQFTQDASINYEVRATGILSTAPINLGDSVSYGTIVGPGVMAPYHQHLFSLRIDPAIDGHRNSLIVEESHPMPIDDPNVHNPFGVDRLPGRVLKIVNENVRNPITGGPVGYKLVPHYSQLVLAHPSSYHFKRSEFGEHAIWITRYHDDELYSSGKHTMQSLGGEGIASWIRSRPAPVSVRNEDIVIWHTFGTTHNPRIEDWPVMPVEKMLVSLKPINFFTRNPAIDVPISTQEENKSVLVEDDKGAANVGGASCAKL</sequence>
<evidence type="ECO:0000256" key="1">
    <source>
        <dbReference type="ARBA" id="ARBA00001935"/>
    </source>
</evidence>
<dbReference type="EMBL" id="LASV01000568">
    <property type="protein sequence ID" value="KKA17738.1"/>
    <property type="molecule type" value="Genomic_DNA"/>
</dbReference>
<evidence type="ECO:0000256" key="5">
    <source>
        <dbReference type="ARBA" id="ARBA00023002"/>
    </source>
</evidence>
<feature type="domain" description="Copper amine oxidase catalytic" evidence="9">
    <location>
        <begin position="115"/>
        <end position="185"/>
    </location>
</feature>
<evidence type="ECO:0000259" key="9">
    <source>
        <dbReference type="Pfam" id="PF01179"/>
    </source>
</evidence>
<dbReference type="InterPro" id="IPR000269">
    <property type="entry name" value="Cu_amine_oxidase"/>
</dbReference>